<dbReference type="Proteomes" id="UP000233767">
    <property type="component" value="Unassembled WGS sequence"/>
</dbReference>
<dbReference type="NCBIfam" id="NF008911">
    <property type="entry name" value="PRK12275.1-2"/>
    <property type="match status" value="1"/>
</dbReference>
<dbReference type="InterPro" id="IPR012657">
    <property type="entry name" value="23S_rRNA-intervening_sequence"/>
</dbReference>
<comment type="caution">
    <text evidence="2">The sequence shown here is derived from an EMBL/GenBank/DDBJ whole genome shotgun (WGS) entry which is preliminary data.</text>
</comment>
<dbReference type="EMBL" id="RCCB01000012">
    <property type="protein sequence ID" value="RLJ24218.1"/>
    <property type="molecule type" value="Genomic_DNA"/>
</dbReference>
<dbReference type="NCBIfam" id="TIGR02436">
    <property type="entry name" value="four helix bundle protein"/>
    <property type="match status" value="1"/>
</dbReference>
<protein>
    <submittedName>
        <fullName evidence="2">Four helix bundle protein</fullName>
    </submittedName>
</protein>
<gene>
    <name evidence="1" type="ORF">B0G92_1526</name>
    <name evidence="2" type="ORF">CLV50_2098</name>
</gene>
<evidence type="ECO:0000313" key="3">
    <source>
        <dbReference type="Proteomes" id="UP000233767"/>
    </source>
</evidence>
<name>A0A497U787_9FLAO</name>
<reference evidence="2 4" key="2">
    <citation type="submission" date="2018-10" db="EMBL/GenBank/DDBJ databases">
        <title>Genomic Encyclopedia of Archaeal and Bacterial Type Strains, Phase II (KMG-II): from individual species to whole genera.</title>
        <authorList>
            <person name="Goeker M."/>
        </authorList>
    </citation>
    <scope>NUCLEOTIDE SEQUENCE [LARGE SCALE GENOMIC DNA]</scope>
    <source>
        <strain evidence="2 4">DSM 21886</strain>
    </source>
</reference>
<keyword evidence="3" id="KW-1185">Reference proteome</keyword>
<evidence type="ECO:0000313" key="1">
    <source>
        <dbReference type="EMBL" id="PKW29878.1"/>
    </source>
</evidence>
<reference evidence="1 3" key="1">
    <citation type="submission" date="2017-12" db="EMBL/GenBank/DDBJ databases">
        <title>Genomic Encyclopedia of Type Strains, Phase III (KMG-III): the genomes of soil and plant-associated and newly described type strains.</title>
        <authorList>
            <person name="Whitman W."/>
        </authorList>
    </citation>
    <scope>NUCLEOTIDE SEQUENCE [LARGE SCALE GENOMIC DNA]</scope>
    <source>
        <strain evidence="1 3">IP-10</strain>
    </source>
</reference>
<evidence type="ECO:0000313" key="4">
    <source>
        <dbReference type="Proteomes" id="UP000275027"/>
    </source>
</evidence>
<dbReference type="Pfam" id="PF05635">
    <property type="entry name" value="23S_rRNA_IVP"/>
    <property type="match status" value="1"/>
</dbReference>
<dbReference type="Gene3D" id="1.20.1440.60">
    <property type="entry name" value="23S rRNA-intervening sequence"/>
    <property type="match status" value="1"/>
</dbReference>
<dbReference type="EMBL" id="PJND01000007">
    <property type="protein sequence ID" value="PKW29878.1"/>
    <property type="molecule type" value="Genomic_DNA"/>
</dbReference>
<sequence length="119" mass="13944">MNTFRNLLIWQKSMALVTEIYNATKSFPKEEAFGLTSQIRKCAISIPSNIAEGFGRDSNKDYLRFLNISISSLFELQTQLEIAKNISYFTTEQFNKQYEDSREVERMLIAFINKIKERQ</sequence>
<accession>A0A497U787</accession>
<dbReference type="Proteomes" id="UP000275027">
    <property type="component" value="Unassembled WGS sequence"/>
</dbReference>
<dbReference type="PANTHER" id="PTHR38471:SF2">
    <property type="entry name" value="FOUR HELIX BUNDLE PROTEIN"/>
    <property type="match status" value="1"/>
</dbReference>
<dbReference type="AlphaFoldDB" id="A0A497U787"/>
<evidence type="ECO:0000313" key="2">
    <source>
        <dbReference type="EMBL" id="RLJ24218.1"/>
    </source>
</evidence>
<dbReference type="RefSeq" id="WP_101471647.1">
    <property type="nucleotide sequence ID" value="NZ_JBCNKL010000002.1"/>
</dbReference>
<organism evidence="2 4">
    <name type="scientific">Flavobacterium lindanitolerans</name>
    <dbReference type="NCBI Taxonomy" id="428988"/>
    <lineage>
        <taxon>Bacteria</taxon>
        <taxon>Pseudomonadati</taxon>
        <taxon>Bacteroidota</taxon>
        <taxon>Flavobacteriia</taxon>
        <taxon>Flavobacteriales</taxon>
        <taxon>Flavobacteriaceae</taxon>
        <taxon>Flavobacterium</taxon>
    </lineage>
</organism>
<dbReference type="PANTHER" id="PTHR38471">
    <property type="entry name" value="FOUR HELIX BUNDLE PROTEIN"/>
    <property type="match status" value="1"/>
</dbReference>
<dbReference type="InterPro" id="IPR036583">
    <property type="entry name" value="23S_rRNA_IVS_sf"/>
</dbReference>
<dbReference type="CDD" id="cd16377">
    <property type="entry name" value="23S_rRNA_IVP_like"/>
    <property type="match status" value="1"/>
</dbReference>
<proteinExistence type="predicted"/>
<dbReference type="SUPFAM" id="SSF158446">
    <property type="entry name" value="IVS-encoded protein-like"/>
    <property type="match status" value="1"/>
</dbReference>